<name>A0A857DK36_9FIRM</name>
<dbReference type="InterPro" id="IPR015421">
    <property type="entry name" value="PyrdxlP-dep_Trfase_major"/>
</dbReference>
<evidence type="ECO:0000313" key="2">
    <source>
        <dbReference type="Proteomes" id="UP000430508"/>
    </source>
</evidence>
<evidence type="ECO:0000313" key="1">
    <source>
        <dbReference type="EMBL" id="QHA00516.1"/>
    </source>
</evidence>
<dbReference type="EMBL" id="CP046996">
    <property type="protein sequence ID" value="QHA00516.1"/>
    <property type="molecule type" value="Genomic_DNA"/>
</dbReference>
<gene>
    <name evidence="1" type="ORF">GQ588_07680</name>
</gene>
<proteinExistence type="predicted"/>
<dbReference type="InterPro" id="IPR015424">
    <property type="entry name" value="PyrdxlP-dep_Trfase"/>
</dbReference>
<dbReference type="SUPFAM" id="SSF53383">
    <property type="entry name" value="PLP-dependent transferases"/>
    <property type="match status" value="1"/>
</dbReference>
<dbReference type="AlphaFoldDB" id="A0A857DK36"/>
<sequence>MEDSFLSDLNLSAKITDALCYAEQVLAKQTCIINPIIEKNHQRVLKAFQEARVSAYNLNGTTGYGLGDSGREKLDTVTASIMGTEKAIIRHQFVSGTHAIASALFGVLRPGDHFISVTGMPYDTLQQVIGIKNNISGSLADWGVSFDILPLDADSQIQMEKLAAMVTPQTKLFIIQRSKGYEWRNSVSIAQISEFVGYAKTRFPEIDIFVDNCYGELVEDQEPGHVGVDLLAGSLIKNLGGTLAPTGGYIAGREDLVTKAAARFTAPGINADVGATLDNLRLMYQGLYFSPLTVSEAIKAAVFSSAFWSRLGFEVHPGPKDLRTDIIQAVKLNSKEKMLAFCQGLQKGSPIDSHVLPLPSEMPGYTDEVIMAGGTFIQGATSEFSADGPIRAPYAIYMQGAISHIYVKNANLSAAQMLEQNHLL</sequence>
<dbReference type="Gene3D" id="3.90.1150.60">
    <property type="entry name" value="Methioning gamme-lyase, C-terminal domain"/>
    <property type="match status" value="1"/>
</dbReference>
<evidence type="ECO:0008006" key="3">
    <source>
        <dbReference type="Google" id="ProtNLM"/>
    </source>
</evidence>
<organism evidence="1 2">
    <name type="scientific">Dehalobacter restrictus</name>
    <dbReference type="NCBI Taxonomy" id="55583"/>
    <lineage>
        <taxon>Bacteria</taxon>
        <taxon>Bacillati</taxon>
        <taxon>Bacillota</taxon>
        <taxon>Clostridia</taxon>
        <taxon>Eubacteriales</taxon>
        <taxon>Desulfitobacteriaceae</taxon>
        <taxon>Dehalobacter</taxon>
    </lineage>
</organism>
<dbReference type="PANTHER" id="PTHR46658:SF1">
    <property type="entry name" value="CYS OR MET METABOLISM PYRIDOXAL-PHOSPHATE-DEPENDENT ENZYME"/>
    <property type="match status" value="1"/>
</dbReference>
<dbReference type="Proteomes" id="UP000430508">
    <property type="component" value="Chromosome"/>
</dbReference>
<dbReference type="RefSeq" id="WP_019225373.1">
    <property type="nucleotide sequence ID" value="NZ_CP046996.1"/>
</dbReference>
<dbReference type="PANTHER" id="PTHR46658">
    <property type="entry name" value="CYS OR MET METABOLISM PYRIDOXAL-PHOSPHATE-DEPENDENT ENZYME"/>
    <property type="match status" value="1"/>
</dbReference>
<dbReference type="Gene3D" id="3.40.640.10">
    <property type="entry name" value="Type I PLP-dependent aspartate aminotransferase-like (Major domain)"/>
    <property type="match status" value="1"/>
</dbReference>
<dbReference type="InterPro" id="IPR009651">
    <property type="entry name" value="Met_g_lyase_put"/>
</dbReference>
<dbReference type="Pfam" id="PF06838">
    <property type="entry name" value="Met_gamma_lyase"/>
    <property type="match status" value="1"/>
</dbReference>
<accession>A0A857DK36</accession>
<reference evidence="1 2" key="1">
    <citation type="submission" date="2019-12" db="EMBL/GenBank/DDBJ databases">
        <title>Sequence classification of anaerobic respiratory reductive dehalogenases: First we see many, then we see few.</title>
        <authorList>
            <person name="Molenda O."/>
            <person name="Puentes Jacome L.A."/>
            <person name="Cao X."/>
            <person name="Nesbo C.L."/>
            <person name="Tang S."/>
            <person name="Morson N."/>
            <person name="Patron J."/>
            <person name="Lomheim L."/>
            <person name="Wishart D.S."/>
            <person name="Edwards E.A."/>
        </authorList>
    </citation>
    <scope>NUCLEOTIDE SEQUENCE [LARGE SCALE GENOMIC DNA]</scope>
    <source>
        <strain evidence="1 2">12DCA</strain>
    </source>
</reference>
<protein>
    <recommendedName>
        <fullName evidence="3">Aluminum resistance protein</fullName>
    </recommendedName>
</protein>